<gene>
    <name evidence="2" type="ORF">SCLCIDRAFT_11869</name>
</gene>
<evidence type="ECO:0000313" key="2">
    <source>
        <dbReference type="EMBL" id="KIM52476.1"/>
    </source>
</evidence>
<sequence length="494" mass="54333">MSSTEDPYCRGGKPGEDSCDCEMFSSSDNPKRCMECGHGESKHGPSRARNPPSSVPAPTSKNLSDIFSDISGTVPCSTPLPTGALSRPTPLLNGIVSRTAAHNEALYTKATGSSRMSQPTKASKRAPTSTDRKASNASPPGRPFQVQSIALLTCGLTGRGKMFDEMLPTNPTQKTQFRLRLENHGCLIQNPDGYSINASWTYDQVTDALRAWFPKPFQHIESRQKSKAKSEYPDWQVVNCSGCRFTVIVEANFPTGETLRSFKGRAKAGTNESHLWLVTRNRIPEDVFESWSTQIHVVGMDIESEGSGDENSDDGDMTNDDEVIDLSSSMIDLGIDGSAKRPIQVLSPESCPIKKFKDDHSNGIPVLPLPPCKIDILKVTPPLPLEIIEVNDSDHYLRGVIPHNDKNAPHMTSAWDMSFVFTPKLGKLIFWVEDTLYKVVHDTLKKDSEIFCGMFDLDLGGPLPKMEGTIDEDPIKLYSTTVEQFDLYLEASGG</sequence>
<keyword evidence="3" id="KW-1185">Reference proteome</keyword>
<accession>A0A0C3D8L7</accession>
<dbReference type="OrthoDB" id="2674423at2759"/>
<feature type="compositionally biased region" description="Polar residues" evidence="1">
    <location>
        <begin position="110"/>
        <end position="129"/>
    </location>
</feature>
<dbReference type="HOGENOM" id="CLU_552269_0_0_1"/>
<dbReference type="InParanoid" id="A0A0C3D8L7"/>
<name>A0A0C3D8L7_9AGAM</name>
<feature type="compositionally biased region" description="Basic and acidic residues" evidence="1">
    <location>
        <begin position="32"/>
        <end position="43"/>
    </location>
</feature>
<feature type="region of interest" description="Disordered" evidence="1">
    <location>
        <begin position="108"/>
        <end position="143"/>
    </location>
</feature>
<reference evidence="2 3" key="1">
    <citation type="submission" date="2014-04" db="EMBL/GenBank/DDBJ databases">
        <authorList>
            <consortium name="DOE Joint Genome Institute"/>
            <person name="Kuo A."/>
            <person name="Kohler A."/>
            <person name="Nagy L.G."/>
            <person name="Floudas D."/>
            <person name="Copeland A."/>
            <person name="Barry K.W."/>
            <person name="Cichocki N."/>
            <person name="Veneault-Fourrey C."/>
            <person name="LaButti K."/>
            <person name="Lindquist E.A."/>
            <person name="Lipzen A."/>
            <person name="Lundell T."/>
            <person name="Morin E."/>
            <person name="Murat C."/>
            <person name="Sun H."/>
            <person name="Tunlid A."/>
            <person name="Henrissat B."/>
            <person name="Grigoriev I.V."/>
            <person name="Hibbett D.S."/>
            <person name="Martin F."/>
            <person name="Nordberg H.P."/>
            <person name="Cantor M.N."/>
            <person name="Hua S.X."/>
        </authorList>
    </citation>
    <scope>NUCLEOTIDE SEQUENCE [LARGE SCALE GENOMIC DNA]</scope>
    <source>
        <strain evidence="2 3">Foug A</strain>
    </source>
</reference>
<evidence type="ECO:0000313" key="3">
    <source>
        <dbReference type="Proteomes" id="UP000053989"/>
    </source>
</evidence>
<dbReference type="EMBL" id="KN822210">
    <property type="protein sequence ID" value="KIM52476.1"/>
    <property type="molecule type" value="Genomic_DNA"/>
</dbReference>
<evidence type="ECO:0000256" key="1">
    <source>
        <dbReference type="SAM" id="MobiDB-lite"/>
    </source>
</evidence>
<reference evidence="3" key="2">
    <citation type="submission" date="2015-01" db="EMBL/GenBank/DDBJ databases">
        <title>Evolutionary Origins and Diversification of the Mycorrhizal Mutualists.</title>
        <authorList>
            <consortium name="DOE Joint Genome Institute"/>
            <consortium name="Mycorrhizal Genomics Consortium"/>
            <person name="Kohler A."/>
            <person name="Kuo A."/>
            <person name="Nagy L.G."/>
            <person name="Floudas D."/>
            <person name="Copeland A."/>
            <person name="Barry K.W."/>
            <person name="Cichocki N."/>
            <person name="Veneault-Fourrey C."/>
            <person name="LaButti K."/>
            <person name="Lindquist E.A."/>
            <person name="Lipzen A."/>
            <person name="Lundell T."/>
            <person name="Morin E."/>
            <person name="Murat C."/>
            <person name="Riley R."/>
            <person name="Ohm R."/>
            <person name="Sun H."/>
            <person name="Tunlid A."/>
            <person name="Henrissat B."/>
            <person name="Grigoriev I.V."/>
            <person name="Hibbett D.S."/>
            <person name="Martin F."/>
        </authorList>
    </citation>
    <scope>NUCLEOTIDE SEQUENCE [LARGE SCALE GENOMIC DNA]</scope>
    <source>
        <strain evidence="3">Foug A</strain>
    </source>
</reference>
<protein>
    <submittedName>
        <fullName evidence="2">Uncharacterized protein</fullName>
    </submittedName>
</protein>
<feature type="compositionally biased region" description="Polar residues" evidence="1">
    <location>
        <begin position="56"/>
        <end position="66"/>
    </location>
</feature>
<dbReference type="AlphaFoldDB" id="A0A0C3D8L7"/>
<proteinExistence type="predicted"/>
<feature type="region of interest" description="Disordered" evidence="1">
    <location>
        <begin position="32"/>
        <end position="66"/>
    </location>
</feature>
<dbReference type="Proteomes" id="UP000053989">
    <property type="component" value="Unassembled WGS sequence"/>
</dbReference>
<organism evidence="2 3">
    <name type="scientific">Scleroderma citrinum Foug A</name>
    <dbReference type="NCBI Taxonomy" id="1036808"/>
    <lineage>
        <taxon>Eukaryota</taxon>
        <taxon>Fungi</taxon>
        <taxon>Dikarya</taxon>
        <taxon>Basidiomycota</taxon>
        <taxon>Agaricomycotina</taxon>
        <taxon>Agaricomycetes</taxon>
        <taxon>Agaricomycetidae</taxon>
        <taxon>Boletales</taxon>
        <taxon>Sclerodermatineae</taxon>
        <taxon>Sclerodermataceae</taxon>
        <taxon>Scleroderma</taxon>
    </lineage>
</organism>